<accession>A0AAD7S7R8</accession>
<gene>
    <name evidence="2" type="ORF">AAFF_G00438080</name>
</gene>
<proteinExistence type="predicted"/>
<protein>
    <submittedName>
        <fullName evidence="2">Uncharacterized protein</fullName>
    </submittedName>
</protein>
<sequence length="110" mass="11885">MLPLGACRSLPVVDPPSSWERVNQPDVSRRRGVSDAALHTPACVETPSTRAHPGGRRAFDSDRIEATLGGTSASGRYAVTFTLLVTALTAIRFVRRNVQREALVKGPCQE</sequence>
<dbReference type="Proteomes" id="UP001221898">
    <property type="component" value="Unassembled WGS sequence"/>
</dbReference>
<evidence type="ECO:0000313" key="2">
    <source>
        <dbReference type="EMBL" id="KAJ8397532.1"/>
    </source>
</evidence>
<evidence type="ECO:0000256" key="1">
    <source>
        <dbReference type="SAM" id="MobiDB-lite"/>
    </source>
</evidence>
<dbReference type="EMBL" id="JAINUG010000097">
    <property type="protein sequence ID" value="KAJ8397532.1"/>
    <property type="molecule type" value="Genomic_DNA"/>
</dbReference>
<dbReference type="AlphaFoldDB" id="A0AAD7S7R8"/>
<name>A0AAD7S7R8_9TELE</name>
<keyword evidence="3" id="KW-1185">Reference proteome</keyword>
<reference evidence="2" key="1">
    <citation type="journal article" date="2023" name="Science">
        <title>Genome structures resolve the early diversification of teleost fishes.</title>
        <authorList>
            <person name="Parey E."/>
            <person name="Louis A."/>
            <person name="Montfort J."/>
            <person name="Bouchez O."/>
            <person name="Roques C."/>
            <person name="Iampietro C."/>
            <person name="Lluch J."/>
            <person name="Castinel A."/>
            <person name="Donnadieu C."/>
            <person name="Desvignes T."/>
            <person name="Floi Bucao C."/>
            <person name="Jouanno E."/>
            <person name="Wen M."/>
            <person name="Mejri S."/>
            <person name="Dirks R."/>
            <person name="Jansen H."/>
            <person name="Henkel C."/>
            <person name="Chen W.J."/>
            <person name="Zahm M."/>
            <person name="Cabau C."/>
            <person name="Klopp C."/>
            <person name="Thompson A.W."/>
            <person name="Robinson-Rechavi M."/>
            <person name="Braasch I."/>
            <person name="Lecointre G."/>
            <person name="Bobe J."/>
            <person name="Postlethwait J.H."/>
            <person name="Berthelot C."/>
            <person name="Roest Crollius H."/>
            <person name="Guiguen Y."/>
        </authorList>
    </citation>
    <scope>NUCLEOTIDE SEQUENCE</scope>
    <source>
        <strain evidence="2">NC1722</strain>
    </source>
</reference>
<organism evidence="2 3">
    <name type="scientific">Aldrovandia affinis</name>
    <dbReference type="NCBI Taxonomy" id="143900"/>
    <lineage>
        <taxon>Eukaryota</taxon>
        <taxon>Metazoa</taxon>
        <taxon>Chordata</taxon>
        <taxon>Craniata</taxon>
        <taxon>Vertebrata</taxon>
        <taxon>Euteleostomi</taxon>
        <taxon>Actinopterygii</taxon>
        <taxon>Neopterygii</taxon>
        <taxon>Teleostei</taxon>
        <taxon>Notacanthiformes</taxon>
        <taxon>Halosauridae</taxon>
        <taxon>Aldrovandia</taxon>
    </lineage>
</organism>
<comment type="caution">
    <text evidence="2">The sequence shown here is derived from an EMBL/GenBank/DDBJ whole genome shotgun (WGS) entry which is preliminary data.</text>
</comment>
<feature type="region of interest" description="Disordered" evidence="1">
    <location>
        <begin position="18"/>
        <end position="38"/>
    </location>
</feature>
<evidence type="ECO:0000313" key="3">
    <source>
        <dbReference type="Proteomes" id="UP001221898"/>
    </source>
</evidence>